<keyword evidence="2" id="KW-1185">Reference proteome</keyword>
<comment type="caution">
    <text evidence="1">The sequence shown here is derived from an EMBL/GenBank/DDBJ whole genome shotgun (WGS) entry which is preliminary data.</text>
</comment>
<dbReference type="Gene3D" id="2.60.120.620">
    <property type="entry name" value="q2cbj1_9rhob like domain"/>
    <property type="match status" value="1"/>
</dbReference>
<dbReference type="RefSeq" id="WP_193567030.1">
    <property type="nucleotide sequence ID" value="NZ_JAZHFZ010000048.1"/>
</dbReference>
<dbReference type="EMBL" id="JAZHGA010000046">
    <property type="protein sequence ID" value="MEM5345430.1"/>
    <property type="molecule type" value="Genomic_DNA"/>
</dbReference>
<organism evidence="1 2">
    <name type="scientific">Paraburkholderia azotifigens</name>
    <dbReference type="NCBI Taxonomy" id="2057004"/>
    <lineage>
        <taxon>Bacteria</taxon>
        <taxon>Pseudomonadati</taxon>
        <taxon>Pseudomonadota</taxon>
        <taxon>Betaproteobacteria</taxon>
        <taxon>Burkholderiales</taxon>
        <taxon>Burkholderiaceae</taxon>
        <taxon>Paraburkholderia</taxon>
    </lineage>
</organism>
<evidence type="ECO:0000313" key="2">
    <source>
        <dbReference type="Proteomes" id="UP001481677"/>
    </source>
</evidence>
<protein>
    <submittedName>
        <fullName evidence="1">Uncharacterized protein</fullName>
    </submittedName>
</protein>
<dbReference type="Proteomes" id="UP001481677">
    <property type="component" value="Unassembled WGS sequence"/>
</dbReference>
<gene>
    <name evidence="1" type="ORF">V4C56_38130</name>
</gene>
<evidence type="ECO:0000313" key="1">
    <source>
        <dbReference type="EMBL" id="MEM5345430.1"/>
    </source>
</evidence>
<dbReference type="SUPFAM" id="SSF51197">
    <property type="entry name" value="Clavaminate synthase-like"/>
    <property type="match status" value="1"/>
</dbReference>
<name>A0ABU9REE0_9BURK</name>
<proteinExistence type="predicted"/>
<sequence length="164" mass="17896">MSKETAINGPLQLATIYRAGLGAQWNSYRDAAERFSAIYERPVGFARIREAVAVSELPPEVLSLFVDVGLVNGTARCLLKLARAEGGEVLCQRAEAIRREGLTVHGAPGNRSGSVSRRVVSFRWLGDNAVYVDRGGETSPPYRHLADRLTPGDPLPEEEFAFVV</sequence>
<reference evidence="1 2" key="1">
    <citation type="submission" date="2024-01" db="EMBL/GenBank/DDBJ databases">
        <title>The diversity of rhizobia nodulating Mimosa spp. in eleven states of Brazil covering several biomes is determined by host plant, location, and edaphic factors.</title>
        <authorList>
            <person name="Rouws L."/>
            <person name="Barauna A."/>
            <person name="Beukes C."/>
            <person name="De Faria S.M."/>
            <person name="Gross E."/>
            <person name="Dos Reis Junior F.B."/>
            <person name="Simon M."/>
            <person name="Maluk M."/>
            <person name="Odee D.W."/>
            <person name="Kenicer G."/>
            <person name="Young J.P.W."/>
            <person name="Reis V.M."/>
            <person name="Zilli J."/>
            <person name="James E.K."/>
        </authorList>
    </citation>
    <scope>NUCLEOTIDE SEQUENCE [LARGE SCALE GENOMIC DNA]</scope>
    <source>
        <strain evidence="1 2">JPY530</strain>
    </source>
</reference>
<accession>A0ABU9REE0</accession>